<feature type="binding site" evidence="6">
    <location>
        <position position="99"/>
    </location>
    <ligand>
        <name>Zn(2+)</name>
        <dbReference type="ChEBI" id="CHEBI:29105"/>
        <label>2</label>
    </ligand>
</feature>
<evidence type="ECO:0000256" key="8">
    <source>
        <dbReference type="RuleBase" id="RU003474"/>
    </source>
</evidence>
<dbReference type="PANTHER" id="PTHR11239:SF12">
    <property type="entry name" value="DNA-DIRECTED RNA POLYMERASE III SUBUNIT RPC10"/>
    <property type="match status" value="1"/>
</dbReference>
<keyword evidence="4" id="KW-0805">Transcription regulation</keyword>
<organism evidence="10">
    <name type="scientific">Caldiarchaeum subterraneum</name>
    <dbReference type="NCBI Taxonomy" id="311458"/>
    <lineage>
        <taxon>Archaea</taxon>
        <taxon>Nitrososphaerota</taxon>
        <taxon>Candidatus Caldarchaeales</taxon>
        <taxon>Candidatus Caldarchaeaceae</taxon>
        <taxon>Candidatus Caldarchaeum</taxon>
    </lineage>
</organism>
<gene>
    <name evidence="10" type="ORF">ENM11_01535</name>
</gene>
<dbReference type="GO" id="GO:0006355">
    <property type="term" value="P:regulation of DNA-templated transcription"/>
    <property type="evidence" value="ECO:0007669"/>
    <property type="project" value="InterPro"/>
</dbReference>
<evidence type="ECO:0000256" key="5">
    <source>
        <dbReference type="PIRNR" id="PIRNR005586"/>
    </source>
</evidence>
<feature type="domain" description="TFIIS-type" evidence="9">
    <location>
        <begin position="67"/>
        <end position="107"/>
    </location>
</feature>
<dbReference type="AlphaFoldDB" id="A0A7C5L6L5"/>
<keyword evidence="1 6" id="KW-0479">Metal-binding</keyword>
<dbReference type="InterPro" id="IPR001222">
    <property type="entry name" value="Znf_TFIIS"/>
</dbReference>
<feature type="binding site" evidence="6">
    <location>
        <position position="27"/>
    </location>
    <ligand>
        <name>Zn(2+)</name>
        <dbReference type="ChEBI" id="CHEBI:29105"/>
        <label>1</label>
    </ligand>
</feature>
<evidence type="ECO:0000256" key="1">
    <source>
        <dbReference type="ARBA" id="ARBA00022723"/>
    </source>
</evidence>
<keyword evidence="2 7" id="KW-0863">Zinc-finger</keyword>
<feature type="binding site" evidence="6">
    <location>
        <position position="7"/>
    </location>
    <ligand>
        <name>Zn(2+)</name>
        <dbReference type="ChEBI" id="CHEBI:29105"/>
        <label>1</label>
    </ligand>
</feature>
<dbReference type="GO" id="GO:0008270">
    <property type="term" value="F:zinc ion binding"/>
    <property type="evidence" value="ECO:0007669"/>
    <property type="project" value="UniProtKB-KW"/>
</dbReference>
<dbReference type="NCBIfam" id="TIGR01384">
    <property type="entry name" value="TFS_arch"/>
    <property type="match status" value="1"/>
</dbReference>
<keyword evidence="5 8" id="KW-0804">Transcription</keyword>
<evidence type="ECO:0000256" key="2">
    <source>
        <dbReference type="ARBA" id="ARBA00022771"/>
    </source>
</evidence>
<feature type="binding site" evidence="6">
    <location>
        <position position="24"/>
    </location>
    <ligand>
        <name>Zn(2+)</name>
        <dbReference type="ChEBI" id="CHEBI:29105"/>
        <label>1</label>
    </ligand>
</feature>
<dbReference type="Gene3D" id="2.20.25.10">
    <property type="match status" value="1"/>
</dbReference>
<protein>
    <submittedName>
        <fullName evidence="10">Transcription factor S</fullName>
    </submittedName>
</protein>
<dbReference type="GO" id="GO:0003676">
    <property type="term" value="F:nucleic acid binding"/>
    <property type="evidence" value="ECO:0007669"/>
    <property type="project" value="InterPro"/>
</dbReference>
<dbReference type="PROSITE" id="PS51133">
    <property type="entry name" value="ZF_TFIIS_2"/>
    <property type="match status" value="1"/>
</dbReference>
<evidence type="ECO:0000259" key="9">
    <source>
        <dbReference type="PROSITE" id="PS51133"/>
    </source>
</evidence>
<keyword evidence="3 6" id="KW-0862">Zinc</keyword>
<evidence type="ECO:0000256" key="4">
    <source>
        <dbReference type="ARBA" id="ARBA00023015"/>
    </source>
</evidence>
<dbReference type="GO" id="GO:0003899">
    <property type="term" value="F:DNA-directed RNA polymerase activity"/>
    <property type="evidence" value="ECO:0007669"/>
    <property type="project" value="InterPro"/>
</dbReference>
<feature type="binding site" evidence="6">
    <location>
        <position position="74"/>
    </location>
    <ligand>
        <name>Zn(2+)</name>
        <dbReference type="ChEBI" id="CHEBI:29105"/>
        <label>2</label>
    </ligand>
</feature>
<evidence type="ECO:0000256" key="3">
    <source>
        <dbReference type="ARBA" id="ARBA00022833"/>
    </source>
</evidence>
<feature type="binding site" evidence="6">
    <location>
        <position position="4"/>
    </location>
    <ligand>
        <name>Zn(2+)</name>
        <dbReference type="ChEBI" id="CHEBI:29105"/>
        <label>1</label>
    </ligand>
</feature>
<dbReference type="InterPro" id="IPR001529">
    <property type="entry name" value="Zn_ribbon_RPB9"/>
</dbReference>
<dbReference type="InterPro" id="IPR012164">
    <property type="entry name" value="Rpa12/Rpb9/Rpc10/TFS"/>
</dbReference>
<evidence type="ECO:0000256" key="6">
    <source>
        <dbReference type="PIRSR" id="PIRSR005586-1"/>
    </source>
</evidence>
<feature type="zinc finger region" description="C4-type" evidence="7">
    <location>
        <begin position="4"/>
        <end position="27"/>
    </location>
</feature>
<dbReference type="Pfam" id="PF01096">
    <property type="entry name" value="Zn_ribbon_TFIIS"/>
    <property type="match status" value="1"/>
</dbReference>
<dbReference type="InterPro" id="IPR006288">
    <property type="entry name" value="TFS"/>
</dbReference>
<dbReference type="PROSITE" id="PS00466">
    <property type="entry name" value="ZF_TFIIS_1"/>
    <property type="match status" value="1"/>
</dbReference>
<evidence type="ECO:0000256" key="7">
    <source>
        <dbReference type="PIRSR" id="PIRSR005586-2"/>
    </source>
</evidence>
<name>A0A7C5L6L5_CALS0</name>
<dbReference type="PIRSF" id="PIRSF005586">
    <property type="entry name" value="RNApol_RpoM"/>
    <property type="match status" value="1"/>
</dbReference>
<comment type="similarity">
    <text evidence="5 8">Belongs to the archaeal rpoM/eukaryotic RPA12/RPB9/RPC11 RNA polymerase family.</text>
</comment>
<dbReference type="CDD" id="cd10511">
    <property type="entry name" value="Zn-ribbon_TFS"/>
    <property type="match status" value="1"/>
</dbReference>
<accession>A0A7C5L6L5</accession>
<dbReference type="SUPFAM" id="SSF57783">
    <property type="entry name" value="Zinc beta-ribbon"/>
    <property type="match status" value="1"/>
</dbReference>
<dbReference type="PANTHER" id="PTHR11239">
    <property type="entry name" value="DNA-DIRECTED RNA POLYMERASE"/>
    <property type="match status" value="1"/>
</dbReference>
<comment type="caution">
    <text evidence="10">The sequence shown here is derived from an EMBL/GenBank/DDBJ whole genome shotgun (WGS) entry which is preliminary data.</text>
</comment>
<sequence>MEFCPNCGKTLSPSKSGAKVILVCKKCGYKKQMVEEKVVIKQVRSSSASRNAVTLVEQTDSPLPTTFDVICPTCGHNEAKWWTVQTRSADEPMTQFFRCVKCGHTWREYA</sequence>
<dbReference type="GO" id="GO:0006351">
    <property type="term" value="P:DNA-templated transcription"/>
    <property type="evidence" value="ECO:0007669"/>
    <property type="project" value="InterPro"/>
</dbReference>
<reference evidence="10" key="1">
    <citation type="journal article" date="2020" name="mSystems">
        <title>Genome- and Community-Level Interaction Insights into Carbon Utilization and Element Cycling Functions of Hydrothermarchaeota in Hydrothermal Sediment.</title>
        <authorList>
            <person name="Zhou Z."/>
            <person name="Liu Y."/>
            <person name="Xu W."/>
            <person name="Pan J."/>
            <person name="Luo Z.H."/>
            <person name="Li M."/>
        </authorList>
    </citation>
    <scope>NUCLEOTIDE SEQUENCE [LARGE SCALE GENOMIC DNA]</scope>
    <source>
        <strain evidence="10">SpSt-1056</strain>
    </source>
</reference>
<dbReference type="EMBL" id="DRWN01000013">
    <property type="protein sequence ID" value="HHK67825.1"/>
    <property type="molecule type" value="Genomic_DNA"/>
</dbReference>
<feature type="binding site" evidence="6">
    <location>
        <position position="102"/>
    </location>
    <ligand>
        <name>Zn(2+)</name>
        <dbReference type="ChEBI" id="CHEBI:29105"/>
        <label>2</label>
    </ligand>
</feature>
<dbReference type="SMART" id="SM00661">
    <property type="entry name" value="RPOL9"/>
    <property type="match status" value="1"/>
</dbReference>
<proteinExistence type="inferred from homology"/>
<feature type="binding site" evidence="6">
    <location>
        <position position="71"/>
    </location>
    <ligand>
        <name>Zn(2+)</name>
        <dbReference type="ChEBI" id="CHEBI:29105"/>
        <label>2</label>
    </ligand>
</feature>
<dbReference type="SMART" id="SM00440">
    <property type="entry name" value="ZnF_C2C2"/>
    <property type="match status" value="1"/>
</dbReference>
<evidence type="ECO:0000313" key="10">
    <source>
        <dbReference type="EMBL" id="HHK67825.1"/>
    </source>
</evidence>